<evidence type="ECO:0000313" key="7">
    <source>
        <dbReference type="Proteomes" id="UP000014463"/>
    </source>
</evidence>
<evidence type="ECO:0000256" key="3">
    <source>
        <dbReference type="ARBA" id="ARBA00034247"/>
    </source>
</evidence>
<dbReference type="SMART" id="SM00267">
    <property type="entry name" value="GGDEF"/>
    <property type="match status" value="1"/>
</dbReference>
<dbReference type="Gene3D" id="1.10.3210.10">
    <property type="entry name" value="Hypothetical protein af1432"/>
    <property type="match status" value="1"/>
</dbReference>
<dbReference type="FunFam" id="3.30.70.270:FF:000001">
    <property type="entry name" value="Diguanylate cyclase domain protein"/>
    <property type="match status" value="1"/>
</dbReference>
<evidence type="ECO:0000259" key="5">
    <source>
        <dbReference type="PROSITE" id="PS51833"/>
    </source>
</evidence>
<dbReference type="PATRIC" id="fig|1121939.11.peg.814"/>
<dbReference type="eggNOG" id="COG3706">
    <property type="taxonomic scope" value="Bacteria"/>
</dbReference>
<evidence type="ECO:0000313" key="6">
    <source>
        <dbReference type="EMBL" id="EPC04553.1"/>
    </source>
</evidence>
<dbReference type="InterPro" id="IPR029787">
    <property type="entry name" value="Nucleotide_cyclase"/>
</dbReference>
<dbReference type="EC" id="2.7.7.65" evidence="2"/>
<dbReference type="STRING" id="1121939.L861_04310"/>
<evidence type="ECO:0000256" key="1">
    <source>
        <dbReference type="ARBA" id="ARBA00001946"/>
    </source>
</evidence>
<name>S2KVC6_LITA3</name>
<evidence type="ECO:0000256" key="2">
    <source>
        <dbReference type="ARBA" id="ARBA00012528"/>
    </source>
</evidence>
<dbReference type="SUPFAM" id="SSF55073">
    <property type="entry name" value="Nucleotide cyclase"/>
    <property type="match status" value="1"/>
</dbReference>
<evidence type="ECO:0000259" key="4">
    <source>
        <dbReference type="PROSITE" id="PS50887"/>
    </source>
</evidence>
<dbReference type="PROSITE" id="PS51833">
    <property type="entry name" value="HDOD"/>
    <property type="match status" value="1"/>
</dbReference>
<feature type="domain" description="GGDEF" evidence="4">
    <location>
        <begin position="336"/>
        <end position="471"/>
    </location>
</feature>
<proteinExistence type="predicted"/>
<dbReference type="GO" id="GO:0052621">
    <property type="term" value="F:diguanylate cyclase activity"/>
    <property type="evidence" value="ECO:0007669"/>
    <property type="project" value="UniProtKB-EC"/>
</dbReference>
<dbReference type="InterPro" id="IPR043128">
    <property type="entry name" value="Rev_trsase/Diguanyl_cyclase"/>
</dbReference>
<dbReference type="eggNOG" id="COG1639">
    <property type="taxonomic scope" value="Bacteria"/>
</dbReference>
<dbReference type="SUPFAM" id="SSF109604">
    <property type="entry name" value="HD-domain/PDEase-like"/>
    <property type="match status" value="1"/>
</dbReference>
<dbReference type="PROSITE" id="PS50887">
    <property type="entry name" value="GGDEF"/>
    <property type="match status" value="1"/>
</dbReference>
<dbReference type="NCBIfam" id="TIGR00254">
    <property type="entry name" value="GGDEF"/>
    <property type="match status" value="1"/>
</dbReference>
<feature type="domain" description="HDOD" evidence="5">
    <location>
        <begin position="1"/>
        <end position="187"/>
    </location>
</feature>
<dbReference type="Proteomes" id="UP000014463">
    <property type="component" value="Unassembled WGS sequence"/>
</dbReference>
<protein>
    <recommendedName>
        <fullName evidence="2">diguanylate cyclase</fullName>
        <ecNumber evidence="2">2.7.7.65</ecNumber>
    </recommendedName>
</protein>
<dbReference type="AlphaFoldDB" id="S2KVC6"/>
<dbReference type="Pfam" id="PF00990">
    <property type="entry name" value="GGDEF"/>
    <property type="match status" value="1"/>
</dbReference>
<organism evidence="6 7">
    <name type="scientific">Litchfieldella anticariensis (strain DSM 16096 / CECT 5854 / CIP 108499 / LMG 22089 / FP35)</name>
    <name type="common">Halomonas anticariensis</name>
    <dbReference type="NCBI Taxonomy" id="1121939"/>
    <lineage>
        <taxon>Bacteria</taxon>
        <taxon>Pseudomonadati</taxon>
        <taxon>Pseudomonadota</taxon>
        <taxon>Gammaproteobacteria</taxon>
        <taxon>Oceanospirillales</taxon>
        <taxon>Halomonadaceae</taxon>
        <taxon>Litchfieldella</taxon>
    </lineage>
</organism>
<dbReference type="InterPro" id="IPR000160">
    <property type="entry name" value="GGDEF_dom"/>
</dbReference>
<comment type="catalytic activity">
    <reaction evidence="3">
        <text>2 GTP = 3',3'-c-di-GMP + 2 diphosphate</text>
        <dbReference type="Rhea" id="RHEA:24898"/>
        <dbReference type="ChEBI" id="CHEBI:33019"/>
        <dbReference type="ChEBI" id="CHEBI:37565"/>
        <dbReference type="ChEBI" id="CHEBI:58805"/>
        <dbReference type="EC" id="2.7.7.65"/>
    </reaction>
</comment>
<dbReference type="PANTHER" id="PTHR45138">
    <property type="entry name" value="REGULATORY COMPONENTS OF SENSORY TRANSDUCTION SYSTEM"/>
    <property type="match status" value="1"/>
</dbReference>
<dbReference type="InterPro" id="IPR013976">
    <property type="entry name" value="HDOD"/>
</dbReference>
<dbReference type="InterPro" id="IPR050469">
    <property type="entry name" value="Diguanylate_Cyclase"/>
</dbReference>
<dbReference type="CDD" id="cd01949">
    <property type="entry name" value="GGDEF"/>
    <property type="match status" value="1"/>
</dbReference>
<keyword evidence="7" id="KW-1185">Reference proteome</keyword>
<dbReference type="PANTHER" id="PTHR45138:SF9">
    <property type="entry name" value="DIGUANYLATE CYCLASE DGCM-RELATED"/>
    <property type="match status" value="1"/>
</dbReference>
<dbReference type="Gene3D" id="3.30.70.270">
    <property type="match status" value="1"/>
</dbReference>
<reference evidence="6 7" key="1">
    <citation type="journal article" date="2013" name="Genome Announc.">
        <title>Draft genome sequence of the moderately halophilic gammaproteobacterium Halomonas anticariensis FP35.</title>
        <authorList>
            <person name="Tahrioui A."/>
            <person name="Quesada E."/>
            <person name="Llamas I."/>
        </authorList>
    </citation>
    <scope>NUCLEOTIDE SEQUENCE [LARGE SCALE GENOMIC DNA]</scope>
    <source>
        <strain evidence="7">DSM 16096 / CECT 5854 / LMG 22089 / FP35</strain>
    </source>
</reference>
<dbReference type="Pfam" id="PF08668">
    <property type="entry name" value="HDOD"/>
    <property type="match status" value="1"/>
</dbReference>
<comment type="caution">
    <text evidence="6">The sequence shown here is derived from an EMBL/GenBank/DDBJ whole genome shotgun (WGS) entry which is preliminary data.</text>
</comment>
<comment type="cofactor">
    <cofactor evidence="1">
        <name>Mg(2+)</name>
        <dbReference type="ChEBI" id="CHEBI:18420"/>
    </cofactor>
</comment>
<gene>
    <name evidence="6" type="ORF">L861_04310</name>
</gene>
<sequence length="477" mass="52788">MQVIALARMPETSLHDLARYLERDPALTTRLLSLANSVFHSHTQAAENCREAVSRLGIDATLSVALGFGLARQCTRGGMSGLNVEHLWQRALVSALASHRLAMQVGHAEAGSLFTIALLQDIGMLALDVVAPELYGDIPTDADDHAIVIEGERQRLGCDHALVGAWLAGQWGLSERLVDGIANSHATLEEGHAEYHCVIASSLIADAWLSDNPAIPFADLVPTLLHHFNLDTAELSTLIATLQDELPSLTQLFEITQPPGFDAQQILLEAKRLLHTQNQRLSETLLKQHQELEYLRNRHELLDYRIRFDTLTGLYNRAYLEELLNKHFLLAKRTHTSLAVIFIDLDHFKQLNDRYGHRLGDEVLENFAGLLRGLLNENVLGGRYGGEEFLLILPAASTSLAKHIAETMSQRLAETSLAQVDGEPIHVTASIGIAHMSKNEFENAHDLIHSADQGMYLAKRQGRARISHFDPTAENGQ</sequence>
<dbReference type="EMBL" id="ASTJ01000011">
    <property type="protein sequence ID" value="EPC04553.1"/>
    <property type="molecule type" value="Genomic_DNA"/>
</dbReference>
<accession>S2KVC6</accession>